<comment type="caution">
    <text evidence="2">The sequence shown here is derived from an EMBL/GenBank/DDBJ whole genome shotgun (WGS) entry which is preliminary data.</text>
</comment>
<name>A0AAV5BZF3_ELECO</name>
<reference evidence="2" key="2">
    <citation type="submission" date="2021-12" db="EMBL/GenBank/DDBJ databases">
        <title>Resequencing data analysis of finger millet.</title>
        <authorList>
            <person name="Hatakeyama M."/>
            <person name="Aluri S."/>
            <person name="Balachadran M.T."/>
            <person name="Sivarajan S.R."/>
            <person name="Poveda L."/>
            <person name="Shimizu-Inatsugi R."/>
            <person name="Schlapbach R."/>
            <person name="Sreeman S.M."/>
            <person name="Shimizu K.K."/>
        </authorList>
    </citation>
    <scope>NUCLEOTIDE SEQUENCE</scope>
</reference>
<reference evidence="2" key="1">
    <citation type="journal article" date="2018" name="DNA Res.">
        <title>Multiple hybrid de novo genome assembly of finger millet, an orphan allotetraploid crop.</title>
        <authorList>
            <person name="Hatakeyama M."/>
            <person name="Aluri S."/>
            <person name="Balachadran M.T."/>
            <person name="Sivarajan S.R."/>
            <person name="Patrignani A."/>
            <person name="Gruter S."/>
            <person name="Poveda L."/>
            <person name="Shimizu-Inatsugi R."/>
            <person name="Baeten J."/>
            <person name="Francoijs K.J."/>
            <person name="Nataraja K.N."/>
            <person name="Reddy Y.A.N."/>
            <person name="Phadnis S."/>
            <person name="Ravikumar R.L."/>
            <person name="Schlapbach R."/>
            <person name="Sreeman S.M."/>
            <person name="Shimizu K.K."/>
        </authorList>
    </citation>
    <scope>NUCLEOTIDE SEQUENCE</scope>
</reference>
<evidence type="ECO:0000313" key="2">
    <source>
        <dbReference type="EMBL" id="GJM90867.1"/>
    </source>
</evidence>
<dbReference type="EMBL" id="BQKI01000003">
    <property type="protein sequence ID" value="GJM90867.1"/>
    <property type="molecule type" value="Genomic_DNA"/>
</dbReference>
<feature type="region of interest" description="Disordered" evidence="1">
    <location>
        <begin position="131"/>
        <end position="158"/>
    </location>
</feature>
<organism evidence="2 3">
    <name type="scientific">Eleusine coracana subsp. coracana</name>
    <dbReference type="NCBI Taxonomy" id="191504"/>
    <lineage>
        <taxon>Eukaryota</taxon>
        <taxon>Viridiplantae</taxon>
        <taxon>Streptophyta</taxon>
        <taxon>Embryophyta</taxon>
        <taxon>Tracheophyta</taxon>
        <taxon>Spermatophyta</taxon>
        <taxon>Magnoliopsida</taxon>
        <taxon>Liliopsida</taxon>
        <taxon>Poales</taxon>
        <taxon>Poaceae</taxon>
        <taxon>PACMAD clade</taxon>
        <taxon>Chloridoideae</taxon>
        <taxon>Cynodonteae</taxon>
        <taxon>Eleusininae</taxon>
        <taxon>Eleusine</taxon>
    </lineage>
</organism>
<dbReference type="AlphaFoldDB" id="A0AAV5BZF3"/>
<gene>
    <name evidence="2" type="primary">ga07188</name>
    <name evidence="2" type="ORF">PR202_ga07188</name>
</gene>
<proteinExistence type="predicted"/>
<keyword evidence="3" id="KW-1185">Reference proteome</keyword>
<evidence type="ECO:0000256" key="1">
    <source>
        <dbReference type="SAM" id="MobiDB-lite"/>
    </source>
</evidence>
<evidence type="ECO:0000313" key="3">
    <source>
        <dbReference type="Proteomes" id="UP001054889"/>
    </source>
</evidence>
<sequence>MPSPLSPVVAARRQADADLSMASRLERRRCLLTRRRARIQPPRRRATADSSTESRLERRRRLLTRGRAWIQQPHRLAVVDLWTASWARAEAVADLAATAHAQVGVDPSAAARVPAGADLVAAAARVRAGADPVATPSSTRRPRWRGLGRNELSHGGGI</sequence>
<accession>A0AAV5BZF3</accession>
<dbReference type="Proteomes" id="UP001054889">
    <property type="component" value="Unassembled WGS sequence"/>
</dbReference>
<protein>
    <submittedName>
        <fullName evidence="2">Uncharacterized protein</fullName>
    </submittedName>
</protein>